<organism evidence="1 2">
    <name type="scientific">Nonomuraea endophytica</name>
    <dbReference type="NCBI Taxonomy" id="714136"/>
    <lineage>
        <taxon>Bacteria</taxon>
        <taxon>Bacillati</taxon>
        <taxon>Actinomycetota</taxon>
        <taxon>Actinomycetes</taxon>
        <taxon>Streptosporangiales</taxon>
        <taxon>Streptosporangiaceae</taxon>
        <taxon>Nonomuraea</taxon>
    </lineage>
</organism>
<evidence type="ECO:0000313" key="1">
    <source>
        <dbReference type="EMBL" id="MBB5077354.1"/>
    </source>
</evidence>
<protein>
    <submittedName>
        <fullName evidence="1">Uncharacterized protein</fullName>
    </submittedName>
</protein>
<reference evidence="1 2" key="1">
    <citation type="submission" date="2020-08" db="EMBL/GenBank/DDBJ databases">
        <title>Genomic Encyclopedia of Type Strains, Phase IV (KMG-IV): sequencing the most valuable type-strain genomes for metagenomic binning, comparative biology and taxonomic classification.</title>
        <authorList>
            <person name="Goeker M."/>
        </authorList>
    </citation>
    <scope>NUCLEOTIDE SEQUENCE [LARGE SCALE GENOMIC DNA]</scope>
    <source>
        <strain evidence="1 2">DSM 45385</strain>
    </source>
</reference>
<sequence length="32" mass="3241">MVTLGQGSAETAIALGIVPVGPRRATPMVIPH</sequence>
<dbReference type="EMBL" id="JACHIN010000003">
    <property type="protein sequence ID" value="MBB5077354.1"/>
    <property type="molecule type" value="Genomic_DNA"/>
</dbReference>
<dbReference type="AlphaFoldDB" id="A0A7W8A0R7"/>
<keyword evidence="2" id="KW-1185">Reference proteome</keyword>
<gene>
    <name evidence="1" type="ORF">HNR40_002827</name>
</gene>
<dbReference type="Proteomes" id="UP000568380">
    <property type="component" value="Unassembled WGS sequence"/>
</dbReference>
<accession>A0A7W8A0R7</accession>
<comment type="caution">
    <text evidence="1">The sequence shown here is derived from an EMBL/GenBank/DDBJ whole genome shotgun (WGS) entry which is preliminary data.</text>
</comment>
<evidence type="ECO:0000313" key="2">
    <source>
        <dbReference type="Proteomes" id="UP000568380"/>
    </source>
</evidence>
<proteinExistence type="predicted"/>
<name>A0A7W8A0R7_9ACTN</name>